<dbReference type="PANTHER" id="PTHR42852:SF6">
    <property type="entry name" value="THIOL:DISULFIDE INTERCHANGE PROTEIN DSBE"/>
    <property type="match status" value="1"/>
</dbReference>
<dbReference type="SUPFAM" id="SSF52833">
    <property type="entry name" value="Thioredoxin-like"/>
    <property type="match status" value="1"/>
</dbReference>
<keyword evidence="5" id="KW-0732">Signal</keyword>
<keyword evidence="2" id="KW-0201">Cytochrome c-type biogenesis</keyword>
<sequence length="164" mass="18418">MQILKLLLLGLLLSLFSPAQGADLILPDLTGKDRALSEFRGKWVLINFWATWCPPCIEEMPELERFHAAHKDKDAMVVGVNMEDIELAELKEFVESMFISYPVLLAPSDGTTVLGRISALPTSLLISPQGELIERRIGSVTEEMIEQMIERHSNDLKQVKNSNN</sequence>
<dbReference type="GO" id="GO:0016209">
    <property type="term" value="F:antioxidant activity"/>
    <property type="evidence" value="ECO:0007669"/>
    <property type="project" value="InterPro"/>
</dbReference>
<evidence type="ECO:0000256" key="4">
    <source>
        <dbReference type="ARBA" id="ARBA00023284"/>
    </source>
</evidence>
<dbReference type="GO" id="GO:0030313">
    <property type="term" value="C:cell envelope"/>
    <property type="evidence" value="ECO:0007669"/>
    <property type="project" value="UniProtKB-SubCell"/>
</dbReference>
<proteinExistence type="predicted"/>
<comment type="subcellular location">
    <subcellularLocation>
        <location evidence="1">Cell envelope</location>
    </subcellularLocation>
</comment>
<dbReference type="AlphaFoldDB" id="A0A558E0L8"/>
<keyword evidence="3" id="KW-1015">Disulfide bond</keyword>
<dbReference type="Pfam" id="PF00578">
    <property type="entry name" value="AhpC-TSA"/>
    <property type="match status" value="1"/>
</dbReference>
<dbReference type="PANTHER" id="PTHR42852">
    <property type="entry name" value="THIOL:DISULFIDE INTERCHANGE PROTEIN DSBE"/>
    <property type="match status" value="1"/>
</dbReference>
<feature type="domain" description="Thioredoxin" evidence="6">
    <location>
        <begin position="13"/>
        <end position="154"/>
    </location>
</feature>
<evidence type="ECO:0000256" key="5">
    <source>
        <dbReference type="SAM" id="SignalP"/>
    </source>
</evidence>
<dbReference type="OrthoDB" id="9796554at2"/>
<dbReference type="Gene3D" id="3.40.30.10">
    <property type="entry name" value="Glutaredoxin"/>
    <property type="match status" value="1"/>
</dbReference>
<organism evidence="7 8">
    <name type="scientific">Sedimenticola selenatireducens</name>
    <dbReference type="NCBI Taxonomy" id="191960"/>
    <lineage>
        <taxon>Bacteria</taxon>
        <taxon>Pseudomonadati</taxon>
        <taxon>Pseudomonadota</taxon>
        <taxon>Gammaproteobacteria</taxon>
        <taxon>Chromatiales</taxon>
        <taxon>Sedimenticolaceae</taxon>
        <taxon>Sedimenticola</taxon>
    </lineage>
</organism>
<dbReference type="Proteomes" id="UP000316649">
    <property type="component" value="Unassembled WGS sequence"/>
</dbReference>
<evidence type="ECO:0000313" key="7">
    <source>
        <dbReference type="EMBL" id="TVO75245.1"/>
    </source>
</evidence>
<keyword evidence="8" id="KW-1185">Reference proteome</keyword>
<evidence type="ECO:0000313" key="8">
    <source>
        <dbReference type="Proteomes" id="UP000316649"/>
    </source>
</evidence>
<accession>A0A558E0L8</accession>
<feature type="chain" id="PRO_5022198513" evidence="5">
    <location>
        <begin position="22"/>
        <end position="164"/>
    </location>
</feature>
<dbReference type="CDD" id="cd02966">
    <property type="entry name" value="TlpA_like_family"/>
    <property type="match status" value="1"/>
</dbReference>
<dbReference type="InterPro" id="IPR036249">
    <property type="entry name" value="Thioredoxin-like_sf"/>
</dbReference>
<evidence type="ECO:0000256" key="3">
    <source>
        <dbReference type="ARBA" id="ARBA00023157"/>
    </source>
</evidence>
<name>A0A558E0L8_9GAMM</name>
<dbReference type="EMBL" id="VMNH01000009">
    <property type="protein sequence ID" value="TVO75245.1"/>
    <property type="molecule type" value="Genomic_DNA"/>
</dbReference>
<keyword evidence="4" id="KW-0676">Redox-active center</keyword>
<reference evidence="7 8" key="1">
    <citation type="submission" date="2019-07" db="EMBL/GenBank/DDBJ databases">
        <title>The pathways for chlorine oxyanion respiration interact through the shared metabolite chlorate.</title>
        <authorList>
            <person name="Barnum T.P."/>
            <person name="Cheng Y."/>
            <person name="Hill K.A."/>
            <person name="Lucas L.N."/>
            <person name="Carlson H.K."/>
            <person name="Coates J.D."/>
        </authorList>
    </citation>
    <scope>NUCLEOTIDE SEQUENCE [LARGE SCALE GENOMIC DNA]</scope>
    <source>
        <strain evidence="7 8">BK-1</strain>
    </source>
</reference>
<feature type="signal peptide" evidence="5">
    <location>
        <begin position="1"/>
        <end position="21"/>
    </location>
</feature>
<dbReference type="RefSeq" id="WP_144358818.1">
    <property type="nucleotide sequence ID" value="NZ_VMNH01000009.1"/>
</dbReference>
<protein>
    <submittedName>
        <fullName evidence="7">TlpA family protein disulfide reductase</fullName>
    </submittedName>
</protein>
<evidence type="ECO:0000259" key="6">
    <source>
        <dbReference type="PROSITE" id="PS51352"/>
    </source>
</evidence>
<dbReference type="InterPro" id="IPR050553">
    <property type="entry name" value="Thioredoxin_ResA/DsbE_sf"/>
</dbReference>
<dbReference type="GO" id="GO:0017004">
    <property type="term" value="P:cytochrome complex assembly"/>
    <property type="evidence" value="ECO:0007669"/>
    <property type="project" value="UniProtKB-KW"/>
</dbReference>
<gene>
    <name evidence="7" type="ORF">FHP88_09565</name>
</gene>
<evidence type="ECO:0000256" key="1">
    <source>
        <dbReference type="ARBA" id="ARBA00004196"/>
    </source>
</evidence>
<dbReference type="PROSITE" id="PS51352">
    <property type="entry name" value="THIOREDOXIN_2"/>
    <property type="match status" value="1"/>
</dbReference>
<dbReference type="InterPro" id="IPR000866">
    <property type="entry name" value="AhpC/TSA"/>
</dbReference>
<evidence type="ECO:0000256" key="2">
    <source>
        <dbReference type="ARBA" id="ARBA00022748"/>
    </source>
</evidence>
<dbReference type="GO" id="GO:0016491">
    <property type="term" value="F:oxidoreductase activity"/>
    <property type="evidence" value="ECO:0007669"/>
    <property type="project" value="InterPro"/>
</dbReference>
<comment type="caution">
    <text evidence="7">The sequence shown here is derived from an EMBL/GenBank/DDBJ whole genome shotgun (WGS) entry which is preliminary data.</text>
</comment>
<dbReference type="InterPro" id="IPR013766">
    <property type="entry name" value="Thioredoxin_domain"/>
</dbReference>